<dbReference type="CDD" id="cd00364">
    <property type="entry name" value="Ribosomal_uS17"/>
    <property type="match status" value="1"/>
</dbReference>
<evidence type="ECO:0000256" key="4">
    <source>
        <dbReference type="SAM" id="MobiDB-lite"/>
    </source>
</evidence>
<keyword evidence="2" id="KW-0689">Ribosomal protein</keyword>
<organism evidence="5 6">
    <name type="scientific">Hermanssonia centrifuga</name>
    <dbReference type="NCBI Taxonomy" id="98765"/>
    <lineage>
        <taxon>Eukaryota</taxon>
        <taxon>Fungi</taxon>
        <taxon>Dikarya</taxon>
        <taxon>Basidiomycota</taxon>
        <taxon>Agaricomycotina</taxon>
        <taxon>Agaricomycetes</taxon>
        <taxon>Polyporales</taxon>
        <taxon>Meruliaceae</taxon>
        <taxon>Hermanssonia</taxon>
    </lineage>
</organism>
<dbReference type="GO" id="GO:1990904">
    <property type="term" value="C:ribonucleoprotein complex"/>
    <property type="evidence" value="ECO:0007669"/>
    <property type="project" value="UniProtKB-KW"/>
</dbReference>
<keyword evidence="3" id="KW-0687">Ribonucleoprotein</keyword>
<reference evidence="5 6" key="1">
    <citation type="submission" date="2018-02" db="EMBL/GenBank/DDBJ databases">
        <title>Genome sequence of the basidiomycete white-rot fungus Phlebia centrifuga.</title>
        <authorList>
            <person name="Granchi Z."/>
            <person name="Peng M."/>
            <person name="de Vries R.P."/>
            <person name="Hilden K."/>
            <person name="Makela M.R."/>
            <person name="Grigoriev I."/>
            <person name="Riley R."/>
        </authorList>
    </citation>
    <scope>NUCLEOTIDE SEQUENCE [LARGE SCALE GENOMIC DNA]</scope>
    <source>
        <strain evidence="5 6">FBCC195</strain>
    </source>
</reference>
<sequence>MPPMSFIGQVTKVGVMKKTATVTVTRKIPHPKTGKTLERSKKYLTHDEDSKLRQHDTVVIRNCPPISARKRFTLEQIIRSPAAELDAMHAQLAASKPEAEMNGTPQVDRSLNP</sequence>
<proteinExistence type="inferred from homology"/>
<dbReference type="InterPro" id="IPR012340">
    <property type="entry name" value="NA-bd_OB-fold"/>
</dbReference>
<dbReference type="Pfam" id="PF00366">
    <property type="entry name" value="Ribosomal_S17"/>
    <property type="match status" value="1"/>
</dbReference>
<evidence type="ECO:0008006" key="7">
    <source>
        <dbReference type="Google" id="ProtNLM"/>
    </source>
</evidence>
<dbReference type="Proteomes" id="UP000186601">
    <property type="component" value="Unassembled WGS sequence"/>
</dbReference>
<dbReference type="STRING" id="98765.A0A2R6Q2R1"/>
<dbReference type="SUPFAM" id="SSF50249">
    <property type="entry name" value="Nucleic acid-binding proteins"/>
    <property type="match status" value="1"/>
</dbReference>
<evidence type="ECO:0000256" key="1">
    <source>
        <dbReference type="ARBA" id="ARBA00010254"/>
    </source>
</evidence>
<dbReference type="AlphaFoldDB" id="A0A2R6Q2R1"/>
<gene>
    <name evidence="5" type="ORF">PHLCEN_2v4100</name>
</gene>
<feature type="region of interest" description="Disordered" evidence="4">
    <location>
        <begin position="93"/>
        <end position="113"/>
    </location>
</feature>
<protein>
    <recommendedName>
        <fullName evidence="7">30S ribosomal protein S17, chloroplastic</fullName>
    </recommendedName>
</protein>
<evidence type="ECO:0000313" key="5">
    <source>
        <dbReference type="EMBL" id="PSS00873.1"/>
    </source>
</evidence>
<dbReference type="GO" id="GO:0003735">
    <property type="term" value="F:structural constituent of ribosome"/>
    <property type="evidence" value="ECO:0007669"/>
    <property type="project" value="InterPro"/>
</dbReference>
<evidence type="ECO:0000256" key="2">
    <source>
        <dbReference type="ARBA" id="ARBA00022980"/>
    </source>
</evidence>
<dbReference type="Gene3D" id="2.40.50.140">
    <property type="entry name" value="Nucleic acid-binding proteins"/>
    <property type="match status" value="1"/>
</dbReference>
<evidence type="ECO:0000256" key="3">
    <source>
        <dbReference type="ARBA" id="ARBA00023274"/>
    </source>
</evidence>
<dbReference type="EMBL" id="MLYV02000405">
    <property type="protein sequence ID" value="PSS00873.1"/>
    <property type="molecule type" value="Genomic_DNA"/>
</dbReference>
<evidence type="ECO:0000313" key="6">
    <source>
        <dbReference type="Proteomes" id="UP000186601"/>
    </source>
</evidence>
<accession>A0A2R6Q2R1</accession>
<dbReference type="InterPro" id="IPR000266">
    <property type="entry name" value="Ribosomal_uS17"/>
</dbReference>
<comment type="caution">
    <text evidence="5">The sequence shown here is derived from an EMBL/GenBank/DDBJ whole genome shotgun (WGS) entry which is preliminary data.</text>
</comment>
<dbReference type="GO" id="GO:0006412">
    <property type="term" value="P:translation"/>
    <property type="evidence" value="ECO:0007669"/>
    <property type="project" value="InterPro"/>
</dbReference>
<dbReference type="OrthoDB" id="274752at2759"/>
<comment type="similarity">
    <text evidence="1">Belongs to the universal ribosomal protein uS17 family.</text>
</comment>
<keyword evidence="6" id="KW-1185">Reference proteome</keyword>
<feature type="compositionally biased region" description="Polar residues" evidence="4">
    <location>
        <begin position="103"/>
        <end position="113"/>
    </location>
</feature>
<dbReference type="GO" id="GO:0005840">
    <property type="term" value="C:ribosome"/>
    <property type="evidence" value="ECO:0007669"/>
    <property type="project" value="UniProtKB-KW"/>
</dbReference>
<name>A0A2R6Q2R1_9APHY</name>